<dbReference type="AlphaFoldDB" id="A0A415FKR7"/>
<dbReference type="EMBL" id="WDCP01000001">
    <property type="protein sequence ID" value="KAB6342131.1"/>
    <property type="molecule type" value="Genomic_DNA"/>
</dbReference>
<dbReference type="EMBL" id="QRNE01000100">
    <property type="protein sequence ID" value="RHK23465.1"/>
    <property type="molecule type" value="Genomic_DNA"/>
</dbReference>
<dbReference type="RefSeq" id="WP_008641557.1">
    <property type="nucleotide sequence ID" value="NZ_CP072216.1"/>
</dbReference>
<gene>
    <name evidence="3" type="ORF">DW075_16375</name>
    <name evidence="1" type="ORF">GA424_02000</name>
    <name evidence="2" type="ORF">GAZ43_01355</name>
</gene>
<comment type="caution">
    <text evidence="3">The sequence shown here is derived from an EMBL/GenBank/DDBJ whole genome shotgun (WGS) entry which is preliminary data.</text>
</comment>
<protein>
    <recommendedName>
        <fullName evidence="7">YD repeat-containing protein</fullName>
    </recommendedName>
</protein>
<dbReference type="Proteomes" id="UP000285503">
    <property type="component" value="Unassembled WGS sequence"/>
</dbReference>
<evidence type="ECO:0000313" key="6">
    <source>
        <dbReference type="Proteomes" id="UP000487596"/>
    </source>
</evidence>
<evidence type="ECO:0000313" key="2">
    <source>
        <dbReference type="EMBL" id="KAB6342131.1"/>
    </source>
</evidence>
<dbReference type="GeneID" id="69482619"/>
<dbReference type="InterPro" id="IPR006530">
    <property type="entry name" value="YD"/>
</dbReference>
<proteinExistence type="predicted"/>
<dbReference type="EMBL" id="WDEH01000002">
    <property type="protein sequence ID" value="KAB6143030.1"/>
    <property type="molecule type" value="Genomic_DNA"/>
</dbReference>
<evidence type="ECO:0000313" key="4">
    <source>
        <dbReference type="Proteomes" id="UP000285503"/>
    </source>
</evidence>
<evidence type="ECO:0000313" key="5">
    <source>
        <dbReference type="Proteomes" id="UP000438288"/>
    </source>
</evidence>
<reference evidence="3 4" key="1">
    <citation type="submission" date="2018-08" db="EMBL/GenBank/DDBJ databases">
        <title>A genome reference for cultivated species of the human gut microbiota.</title>
        <authorList>
            <person name="Zou Y."/>
            <person name="Xue W."/>
            <person name="Luo G."/>
        </authorList>
    </citation>
    <scope>NUCLEOTIDE SEQUENCE [LARGE SCALE GENOMIC DNA]</scope>
    <source>
        <strain evidence="3 4">AF46-11NS</strain>
    </source>
</reference>
<organism evidence="3 4">
    <name type="scientific">Bacteroides xylanisolvens</name>
    <dbReference type="NCBI Taxonomy" id="371601"/>
    <lineage>
        <taxon>Bacteria</taxon>
        <taxon>Pseudomonadati</taxon>
        <taxon>Bacteroidota</taxon>
        <taxon>Bacteroidia</taxon>
        <taxon>Bacteroidales</taxon>
        <taxon>Bacteroidaceae</taxon>
        <taxon>Bacteroides</taxon>
    </lineage>
</organism>
<dbReference type="Proteomes" id="UP000438288">
    <property type="component" value="Unassembled WGS sequence"/>
</dbReference>
<reference evidence="5 6" key="2">
    <citation type="journal article" date="2019" name="Nat. Med.">
        <title>A library of human gut bacterial isolates paired with longitudinal multiomics data enables mechanistic microbiome research.</title>
        <authorList>
            <person name="Poyet M."/>
            <person name="Groussin M."/>
            <person name="Gibbons S.M."/>
            <person name="Avila-Pacheco J."/>
            <person name="Jiang X."/>
            <person name="Kearney S.M."/>
            <person name="Perrotta A.R."/>
            <person name="Berdy B."/>
            <person name="Zhao S."/>
            <person name="Lieberman T.D."/>
            <person name="Swanson P.K."/>
            <person name="Smith M."/>
            <person name="Roesemann S."/>
            <person name="Alexander J.E."/>
            <person name="Rich S.A."/>
            <person name="Livny J."/>
            <person name="Vlamakis H."/>
            <person name="Clish C."/>
            <person name="Bullock K."/>
            <person name="Deik A."/>
            <person name="Scott J."/>
            <person name="Pierce K.A."/>
            <person name="Xavier R.J."/>
            <person name="Alm E.J."/>
        </authorList>
    </citation>
    <scope>NUCLEOTIDE SEQUENCE [LARGE SCALE GENOMIC DNA]</scope>
    <source>
        <strain evidence="2 5">BIOML-A16</strain>
        <strain evidence="1 6">BIOML-A62</strain>
    </source>
</reference>
<dbReference type="NCBIfam" id="TIGR01643">
    <property type="entry name" value="YD_repeat_2x"/>
    <property type="match status" value="1"/>
</dbReference>
<accession>A0A415FKR7</accession>
<evidence type="ECO:0008006" key="7">
    <source>
        <dbReference type="Google" id="ProtNLM"/>
    </source>
</evidence>
<evidence type="ECO:0000313" key="1">
    <source>
        <dbReference type="EMBL" id="KAB6143030.1"/>
    </source>
</evidence>
<dbReference type="Proteomes" id="UP000487596">
    <property type="component" value="Unassembled WGS sequence"/>
</dbReference>
<sequence length="1001" mass="114552">MQKTIYIQKIFLLIVVTFSYSIAMAQQFKSPDVIPSSPQSQLIENFYEKYFNNDISARGEKTIDINLYDIEVKGLNIPINISYNTCGVKYKQSSGDVGVGWTLSPAARISRTIIGYPDEAMKRVPTLFDDLNKLNNHIDVDKYLSAFSSGIMGNVSYFSVASRDQGCDIFTFSTLSESGHFVFPDPSTLDKVEILEKINCQITPILTGGLLTGFQIVDGHGITYNYGGNASEHVHEDAYRTDISSGTTGWALKSIVTTKNDTVRFDYVGYTDRSITEPEYKTLSVNDSYAYRMYVQDEGDVQVQQEYELSIALNFNITLPNYTTFLLSGIEANGIKVNFFRASADGIYSNAVDSITVVDKQSGDIIKQINLSYSGMNKRPHFFLDRLEMDGQKYYLSYYTPSDLGLGEYDNTHYTSDLWGYYLYSSTSLDKVDLPVISREFVDDSFVFFKPVPGASLYDDVIKKLSRIIPNVNFKNDSDNTKAHLFSLKKIYFPTGGSQEFIYEPNEYLLNSARVKGAGIRLSNVKTYDDNGNLHEQRYKYGENEDGIGVPSFHLSCETFADVKQNRIQYSTSPGLYDYVSFCSRIYSPVAFGDANISSNFFVEYPQVHVYNKQEKGENKISYLFNLLQPLYIDVMPENTNEKYVGSPDLLNNRGWKSYIHRYQYGIKTNIASCRYFNSDGRLVKKEDYTYCRSAGLVMDGGIKMEQVVIPVYQDTYDFAHTIELSRPSLFKYMTYSVMSGRDLLSKKVVSEYFAGGTVVSEEGYVYDDKNQLIKVIRTSQNGGGDCRIKNIKYPYNYTDAISNLMVERNMLDYPVETITEYNGEEVYREQIKYGLYQNLLLPAYVDISHDGLLGLKREMTYVSYDKKGNILEYVDKNNNHTCYIWGYNYKYPIAEIQGATYDSVKSVLGHENNDLSYLQGYGEYQLERELNKLRMAFRDNHPVFIKTFLYKPYVGVTSITTSDGFTTKYGYDQFGYLKESYLERNGRKQLIQEFKYNYKL</sequence>
<name>A0A415FKR7_9BACE</name>
<evidence type="ECO:0000313" key="3">
    <source>
        <dbReference type="EMBL" id="RHK23465.1"/>
    </source>
</evidence>